<dbReference type="EMBL" id="CP072649">
    <property type="protein sequence ID" value="QUW04409.1"/>
    <property type="molecule type" value="Genomic_DNA"/>
</dbReference>
<proteinExistence type="predicted"/>
<gene>
    <name evidence="1" type="ORF">J8C06_11455</name>
</gene>
<name>A0ABX8BFF4_9BACT</name>
<dbReference type="Proteomes" id="UP000676506">
    <property type="component" value="Chromosome 2"/>
</dbReference>
<keyword evidence="2" id="KW-1185">Reference proteome</keyword>
<organism evidence="1 2">
    <name type="scientific">Chloracidobacterium validum</name>
    <dbReference type="NCBI Taxonomy" id="2821543"/>
    <lineage>
        <taxon>Bacteria</taxon>
        <taxon>Pseudomonadati</taxon>
        <taxon>Acidobacteriota</taxon>
        <taxon>Terriglobia</taxon>
        <taxon>Terriglobales</taxon>
        <taxon>Acidobacteriaceae</taxon>
        <taxon>Chloracidobacterium</taxon>
    </lineage>
</organism>
<reference evidence="1 2" key="1">
    <citation type="submission" date="2021-03" db="EMBL/GenBank/DDBJ databases">
        <title>Genomic and phenotypic characterization of Chloracidobacterium isolates provides evidence for multiple species.</title>
        <authorList>
            <person name="Saini M.K."/>
            <person name="Costas A.M.G."/>
            <person name="Tank M."/>
            <person name="Bryant D.A."/>
        </authorList>
    </citation>
    <scope>NUCLEOTIDE SEQUENCE [LARGE SCALE GENOMIC DNA]</scope>
    <source>
        <strain evidence="1 2">BV2-C</strain>
    </source>
</reference>
<accession>A0ABX8BFF4</accession>
<sequence>MPHAHFETTPASARRRQPSGFGKPVVSLAFGLFLLLFPMSGYAQPRHQAEESTGWLTAMPDVSADGFAADIQVSAVTSEAQPFRVTYVQTRNLTKRRPAELQLKWFLVEAGTTQRVLASGQVSAKRLPREVAQALQEGKRADVEAVVGRREYGLPLGACLEAIRQAQAKQACLLLVAEQVKFEDGERWQRTVTSASVLTGLGSAPPHSAHNVGCPDQVTKLALCVTTLTAIQLAINV</sequence>
<evidence type="ECO:0000313" key="2">
    <source>
        <dbReference type="Proteomes" id="UP000676506"/>
    </source>
</evidence>
<evidence type="ECO:0000313" key="1">
    <source>
        <dbReference type="EMBL" id="QUW04409.1"/>
    </source>
</evidence>
<dbReference type="RefSeq" id="WP_211430298.1">
    <property type="nucleotide sequence ID" value="NZ_CP072649.1"/>
</dbReference>
<protein>
    <submittedName>
        <fullName evidence="1">Uncharacterized protein</fullName>
    </submittedName>
</protein>